<evidence type="ECO:0000256" key="4">
    <source>
        <dbReference type="ARBA" id="ARBA00022723"/>
    </source>
</evidence>
<dbReference type="SUPFAM" id="SSF143430">
    <property type="entry name" value="TTP0101/SSO1404-like"/>
    <property type="match status" value="1"/>
</dbReference>
<dbReference type="GO" id="GO:0051607">
    <property type="term" value="P:defense response to virus"/>
    <property type="evidence" value="ECO:0007669"/>
    <property type="project" value="UniProtKB-UniRule"/>
</dbReference>
<evidence type="ECO:0000256" key="9">
    <source>
        <dbReference type="HAMAP-Rule" id="MF_01471"/>
    </source>
</evidence>
<keyword evidence="11" id="KW-1185">Reference proteome</keyword>
<dbReference type="InterPro" id="IPR019199">
    <property type="entry name" value="Virulence_VapD/CRISPR_Cas2"/>
</dbReference>
<dbReference type="Proteomes" id="UP000218627">
    <property type="component" value="Unassembled WGS sequence"/>
</dbReference>
<keyword evidence="5 9" id="KW-0255">Endonuclease</keyword>
<dbReference type="GO" id="GO:0016787">
    <property type="term" value="F:hydrolase activity"/>
    <property type="evidence" value="ECO:0007669"/>
    <property type="project" value="UniProtKB-KW"/>
</dbReference>
<comment type="subunit">
    <text evidence="9">Homodimer, forms a heterotetramer with a Cas1 homodimer.</text>
</comment>
<evidence type="ECO:0000256" key="6">
    <source>
        <dbReference type="ARBA" id="ARBA00022801"/>
    </source>
</evidence>
<evidence type="ECO:0000313" key="11">
    <source>
        <dbReference type="Proteomes" id="UP000218627"/>
    </source>
</evidence>
<reference evidence="11" key="1">
    <citation type="submission" date="2017-09" db="EMBL/GenBank/DDBJ databases">
        <authorList>
            <person name="Varghese N."/>
            <person name="Submissions S."/>
        </authorList>
    </citation>
    <scope>NUCLEOTIDE SEQUENCE [LARGE SCALE GENOMIC DNA]</scope>
    <source>
        <strain evidence="11">DSM 2913</strain>
    </source>
</reference>
<dbReference type="GO" id="GO:0046872">
    <property type="term" value="F:metal ion binding"/>
    <property type="evidence" value="ECO:0007669"/>
    <property type="project" value="UniProtKB-UniRule"/>
</dbReference>
<dbReference type="HAMAP" id="MF_01471">
    <property type="entry name" value="Cas2"/>
    <property type="match status" value="1"/>
</dbReference>
<dbReference type="PANTHER" id="PTHR34405">
    <property type="entry name" value="CRISPR-ASSOCIATED ENDORIBONUCLEASE CAS2"/>
    <property type="match status" value="1"/>
</dbReference>
<dbReference type="EC" id="3.1.-.-" evidence="9"/>
<comment type="cofactor">
    <cofactor evidence="1 9">
        <name>Mg(2+)</name>
        <dbReference type="ChEBI" id="CHEBI:18420"/>
    </cofactor>
</comment>
<keyword evidence="8 9" id="KW-0051">Antiviral defense</keyword>
<dbReference type="GO" id="GO:0043571">
    <property type="term" value="P:maintenance of CRISPR repeat elements"/>
    <property type="evidence" value="ECO:0007669"/>
    <property type="project" value="UniProtKB-UniRule"/>
</dbReference>
<evidence type="ECO:0000256" key="5">
    <source>
        <dbReference type="ARBA" id="ARBA00022759"/>
    </source>
</evidence>
<dbReference type="Pfam" id="PF09827">
    <property type="entry name" value="CRISPR_Cas2"/>
    <property type="match status" value="1"/>
</dbReference>
<protein>
    <recommendedName>
        <fullName evidence="9">CRISPR-associated endoribonuclease Cas2</fullName>
        <ecNumber evidence="9">3.1.-.-</ecNumber>
    </recommendedName>
</protein>
<comment type="function">
    <text evidence="9">CRISPR (clustered regularly interspaced short palindromic repeat), is an adaptive immune system that provides protection against mobile genetic elements (viruses, transposable elements and conjugative plasmids). CRISPR clusters contain sequences complementary to antecedent mobile elements and target invading nucleic acids. CRISPR clusters are transcribed and processed into CRISPR RNA (crRNA). Functions as a ssRNA-specific endoribonuclease. Involved in the integration of spacer DNA into the CRISPR cassette.</text>
</comment>
<dbReference type="Gene3D" id="3.30.70.240">
    <property type="match status" value="1"/>
</dbReference>
<keyword evidence="6 9" id="KW-0378">Hydrolase</keyword>
<evidence type="ECO:0000256" key="8">
    <source>
        <dbReference type="ARBA" id="ARBA00023118"/>
    </source>
</evidence>
<dbReference type="EMBL" id="OBEN01000010">
    <property type="protein sequence ID" value="SNZ16167.1"/>
    <property type="molecule type" value="Genomic_DNA"/>
</dbReference>
<feature type="binding site" evidence="9">
    <location>
        <position position="8"/>
    </location>
    <ligand>
        <name>Mg(2+)</name>
        <dbReference type="ChEBI" id="CHEBI:18420"/>
        <note>catalytic</note>
    </ligand>
</feature>
<keyword evidence="4 9" id="KW-0479">Metal-binding</keyword>
<evidence type="ECO:0000256" key="7">
    <source>
        <dbReference type="ARBA" id="ARBA00022842"/>
    </source>
</evidence>
<evidence type="ECO:0000256" key="2">
    <source>
        <dbReference type="ARBA" id="ARBA00009959"/>
    </source>
</evidence>
<evidence type="ECO:0000256" key="1">
    <source>
        <dbReference type="ARBA" id="ARBA00001946"/>
    </source>
</evidence>
<dbReference type="AlphaFoldDB" id="A0A285P4H3"/>
<name>A0A285P4H3_9AQUI</name>
<keyword evidence="3 9" id="KW-0540">Nuclease</keyword>
<dbReference type="OrthoDB" id="279819at2"/>
<organism evidence="10 11">
    <name type="scientific">Hydrogenobacter hydrogenophilus</name>
    <dbReference type="NCBI Taxonomy" id="35835"/>
    <lineage>
        <taxon>Bacteria</taxon>
        <taxon>Pseudomonadati</taxon>
        <taxon>Aquificota</taxon>
        <taxon>Aquificia</taxon>
        <taxon>Aquificales</taxon>
        <taxon>Aquificaceae</taxon>
        <taxon>Hydrogenobacter</taxon>
    </lineage>
</organism>
<accession>A0A285P4H3</accession>
<keyword evidence="7 9" id="KW-0460">Magnesium</keyword>
<proteinExistence type="inferred from homology"/>
<evidence type="ECO:0000256" key="3">
    <source>
        <dbReference type="ARBA" id="ARBA00022722"/>
    </source>
</evidence>
<dbReference type="InterPro" id="IPR021127">
    <property type="entry name" value="CRISPR_associated_Cas2"/>
</dbReference>
<sequence>MKVILVYDISIEEPRDQNRLNKVRQVVRKYINHVQKSVFEGELSPSKLERLKNEVLRVVDKRRDSVIIYILEDGAFYERQILTDTPDPTDNII</sequence>
<comment type="similarity">
    <text evidence="2 9">Belongs to the CRISPR-associated endoribonuclease Cas2 protein family.</text>
</comment>
<dbReference type="RefSeq" id="WP_096603044.1">
    <property type="nucleotide sequence ID" value="NZ_OBEN01000010.1"/>
</dbReference>
<dbReference type="CDD" id="cd09725">
    <property type="entry name" value="Cas2_I_II_III"/>
    <property type="match status" value="1"/>
</dbReference>
<dbReference type="GO" id="GO:0004521">
    <property type="term" value="F:RNA endonuclease activity"/>
    <property type="evidence" value="ECO:0007669"/>
    <property type="project" value="InterPro"/>
</dbReference>
<dbReference type="NCBIfam" id="TIGR01573">
    <property type="entry name" value="cas2"/>
    <property type="match status" value="1"/>
</dbReference>
<evidence type="ECO:0000313" key="10">
    <source>
        <dbReference type="EMBL" id="SNZ16167.1"/>
    </source>
</evidence>
<gene>
    <name evidence="9" type="primary">cas2</name>
    <name evidence="10" type="ORF">SAMN06265353_1537</name>
</gene>